<keyword evidence="2 3" id="KW-0442">Lipid degradation</keyword>
<feature type="compositionally biased region" description="Low complexity" evidence="4">
    <location>
        <begin position="108"/>
        <end position="124"/>
    </location>
</feature>
<protein>
    <recommendedName>
        <fullName evidence="3">Patatin</fullName>
        <ecNumber evidence="3">3.1.1.-</ecNumber>
    </recommendedName>
</protein>
<dbReference type="GO" id="GO:0016787">
    <property type="term" value="F:hydrolase activity"/>
    <property type="evidence" value="ECO:0007669"/>
    <property type="project" value="UniProtKB-UniRule"/>
</dbReference>
<evidence type="ECO:0000256" key="1">
    <source>
        <dbReference type="ARBA" id="ARBA00023098"/>
    </source>
</evidence>
<name>C1MYQ2_MICPC</name>
<feature type="active site" description="Proton acceptor" evidence="2">
    <location>
        <position position="377"/>
    </location>
</feature>
<dbReference type="OrthoDB" id="568083at2759"/>
<dbReference type="eggNOG" id="ENOG502RPUA">
    <property type="taxonomic scope" value="Eukaryota"/>
</dbReference>
<sequence length="590" mass="62973">MHAAATRARATPVAVRYRVAPRARGCEQWRARASLADAVERGERDEKAERASSRHREWRWLSPLLDARGVEGSALKCERDARPDVALGVRVVTPHWSSEDDDDDDDASSSSSSSSSSPSSSSSSGATSNARHPVIRALLQRKREGSRPGHRTDGMRIGLAVEGGGMRGVVSAAQCGELLRMGYWDCFDAAYGSSAGAMNLTYYLAKQPEGVAAYEEDLVSGEFLSLARLGSRANFRRRRERRGTRTFEENNPSSASAPPPAAHASASASGSFDDDDDDDDDDATYLRAASAPAMDISYLVDGVMDGITDRPLTWAAVLASEVPLKIVATSLDALSPVLLSPPFEDIDDLKRCLKASAWVPTLAGSEPVRHRGQRLVDAAVMEPIPIRAAASDGCTHVLVLCTRTLPPPSAPGSGSSSAATTTTRIRRLDELRSAAKDDGVDLMVSRLMKSLSRAAYFAVRRVLLTPPHMRTAWGVTDEHARITTERRGDSLGTLDAALVIARDDPDAARRMRLFGDGDDGGRGPEVFAIAPEDDLKETLPGSLCVDSDVLKVGNRVGVEAVFKLLSAAEAAAGEDAGSAAPRPSVSGRFP</sequence>
<dbReference type="Pfam" id="PF01734">
    <property type="entry name" value="Patatin"/>
    <property type="match status" value="1"/>
</dbReference>
<proteinExistence type="inferred from homology"/>
<feature type="region of interest" description="Disordered" evidence="4">
    <location>
        <begin position="238"/>
        <end position="283"/>
    </location>
</feature>
<feature type="domain" description="PNPLA" evidence="5">
    <location>
        <begin position="159"/>
        <end position="390"/>
    </location>
</feature>
<feature type="compositionally biased region" description="Low complexity" evidence="4">
    <location>
        <begin position="249"/>
        <end position="271"/>
    </location>
</feature>
<comment type="function">
    <text evidence="3">Lipolytic acyl hydrolase (LAH).</text>
</comment>
<feature type="short sequence motif" description="GXSXG" evidence="2">
    <location>
        <begin position="192"/>
        <end position="196"/>
    </location>
</feature>
<evidence type="ECO:0000256" key="2">
    <source>
        <dbReference type="PROSITE-ProRule" id="PRU01161"/>
    </source>
</evidence>
<evidence type="ECO:0000256" key="4">
    <source>
        <dbReference type="SAM" id="MobiDB-lite"/>
    </source>
</evidence>
<dbReference type="OMA" id="AMDISYL"/>
<evidence type="ECO:0000259" key="5">
    <source>
        <dbReference type="PROSITE" id="PS51635"/>
    </source>
</evidence>
<feature type="active site" description="Nucleophile" evidence="2">
    <location>
        <position position="194"/>
    </location>
</feature>
<feature type="region of interest" description="Disordered" evidence="4">
    <location>
        <begin position="94"/>
        <end position="132"/>
    </location>
</feature>
<evidence type="ECO:0000256" key="3">
    <source>
        <dbReference type="RuleBase" id="RU361262"/>
    </source>
</evidence>
<dbReference type="SUPFAM" id="SSF52151">
    <property type="entry name" value="FabD/lysophospholipase-like"/>
    <property type="match status" value="1"/>
</dbReference>
<dbReference type="Gene3D" id="3.40.1090.10">
    <property type="entry name" value="Cytosolic phospholipase A2 catalytic domain"/>
    <property type="match status" value="1"/>
</dbReference>
<organism evidence="7">
    <name type="scientific">Micromonas pusilla (strain CCMP1545)</name>
    <name type="common">Picoplanktonic green alga</name>
    <dbReference type="NCBI Taxonomy" id="564608"/>
    <lineage>
        <taxon>Eukaryota</taxon>
        <taxon>Viridiplantae</taxon>
        <taxon>Chlorophyta</taxon>
        <taxon>Mamiellophyceae</taxon>
        <taxon>Mamiellales</taxon>
        <taxon>Mamiellaceae</taxon>
        <taxon>Micromonas</taxon>
    </lineage>
</organism>
<reference evidence="6 7" key="1">
    <citation type="journal article" date="2009" name="Science">
        <title>Green evolution and dynamic adaptations revealed by genomes of the marine picoeukaryotes Micromonas.</title>
        <authorList>
            <person name="Worden A.Z."/>
            <person name="Lee J.H."/>
            <person name="Mock T."/>
            <person name="Rouze P."/>
            <person name="Simmons M.P."/>
            <person name="Aerts A.L."/>
            <person name="Allen A.E."/>
            <person name="Cuvelier M.L."/>
            <person name="Derelle E."/>
            <person name="Everett M.V."/>
            <person name="Foulon E."/>
            <person name="Grimwood J."/>
            <person name="Gundlach H."/>
            <person name="Henrissat B."/>
            <person name="Napoli C."/>
            <person name="McDonald S.M."/>
            <person name="Parker M.S."/>
            <person name="Rombauts S."/>
            <person name="Salamov A."/>
            <person name="Von Dassow P."/>
            <person name="Badger J.H."/>
            <person name="Coutinho P.M."/>
            <person name="Demir E."/>
            <person name="Dubchak I."/>
            <person name="Gentemann C."/>
            <person name="Eikrem W."/>
            <person name="Gready J.E."/>
            <person name="John U."/>
            <person name="Lanier W."/>
            <person name="Lindquist E.A."/>
            <person name="Lucas S."/>
            <person name="Mayer K.F."/>
            <person name="Moreau H."/>
            <person name="Not F."/>
            <person name="Otillar R."/>
            <person name="Panaud O."/>
            <person name="Pangilinan J."/>
            <person name="Paulsen I."/>
            <person name="Piegu B."/>
            <person name="Poliakov A."/>
            <person name="Robbens S."/>
            <person name="Schmutz J."/>
            <person name="Toulza E."/>
            <person name="Wyss T."/>
            <person name="Zelensky A."/>
            <person name="Zhou K."/>
            <person name="Armbrust E.V."/>
            <person name="Bhattacharya D."/>
            <person name="Goodenough U.W."/>
            <person name="Van de Peer Y."/>
            <person name="Grigoriev I.V."/>
        </authorList>
    </citation>
    <scope>NUCLEOTIDE SEQUENCE [LARGE SCALE GENOMIC DNA]</scope>
    <source>
        <strain evidence="6 7">CCMP1545</strain>
    </source>
</reference>
<evidence type="ECO:0000313" key="7">
    <source>
        <dbReference type="Proteomes" id="UP000001876"/>
    </source>
</evidence>
<dbReference type="InterPro" id="IPR002641">
    <property type="entry name" value="PNPLA_dom"/>
</dbReference>
<dbReference type="Proteomes" id="UP000001876">
    <property type="component" value="Unassembled WGS sequence"/>
</dbReference>
<accession>C1MYQ2</accession>
<dbReference type="EMBL" id="GG663742">
    <property type="protein sequence ID" value="EEH55377.1"/>
    <property type="molecule type" value="Genomic_DNA"/>
</dbReference>
<gene>
    <name evidence="6" type="ORF">MICPUCDRAFT_59984</name>
</gene>
<comment type="caution">
    <text evidence="2">Lacks conserved residue(s) required for the propagation of feature annotation.</text>
</comment>
<feature type="compositionally biased region" description="Acidic residues" evidence="4">
    <location>
        <begin position="272"/>
        <end position="283"/>
    </location>
</feature>
<dbReference type="GO" id="GO:0016042">
    <property type="term" value="P:lipid catabolic process"/>
    <property type="evidence" value="ECO:0007669"/>
    <property type="project" value="UniProtKB-UniRule"/>
</dbReference>
<dbReference type="EC" id="3.1.1.-" evidence="3"/>
<feature type="short sequence motif" description="GXGXXG" evidence="2">
    <location>
        <begin position="163"/>
        <end position="168"/>
    </location>
</feature>
<keyword evidence="7" id="KW-1185">Reference proteome</keyword>
<dbReference type="AlphaFoldDB" id="C1MYQ2"/>
<dbReference type="PROSITE" id="PS51635">
    <property type="entry name" value="PNPLA"/>
    <property type="match status" value="1"/>
</dbReference>
<keyword evidence="1 2" id="KW-0443">Lipid metabolism</keyword>
<dbReference type="KEGG" id="mpp:MICPUCDRAFT_59984"/>
<dbReference type="RefSeq" id="XP_003060608.1">
    <property type="nucleotide sequence ID" value="XM_003060562.1"/>
</dbReference>
<dbReference type="InterPro" id="IPR016035">
    <property type="entry name" value="Acyl_Trfase/lysoPLipase"/>
</dbReference>
<evidence type="ECO:0000313" key="6">
    <source>
        <dbReference type="EMBL" id="EEH55377.1"/>
    </source>
</evidence>
<comment type="similarity">
    <text evidence="3">Belongs to the patatin family.</text>
</comment>
<dbReference type="GeneID" id="9686045"/>
<comment type="domain">
    <text evidence="3">The nitrogen atoms of the two glycine residues in the GGXR motif define the oxyanion hole, and stabilize the oxyanion that forms during the nucleophilic attack by the catalytic serine during substrate cleavage.</text>
</comment>
<keyword evidence="2 3" id="KW-0378">Hydrolase</keyword>